<keyword evidence="3" id="KW-1185">Reference proteome</keyword>
<gene>
    <name evidence="2" type="primary">Aste57867_2029</name>
    <name evidence="1" type="ORF">As57867_002026</name>
    <name evidence="2" type="ORF">ASTE57867_2029</name>
</gene>
<evidence type="ECO:0000313" key="3">
    <source>
        <dbReference type="Proteomes" id="UP000332933"/>
    </source>
</evidence>
<protein>
    <submittedName>
        <fullName evidence="2">Aste57867_2029 protein</fullName>
    </submittedName>
</protein>
<proteinExistence type="predicted"/>
<accession>A0A485K817</accession>
<name>A0A485K817_9STRA</name>
<reference evidence="1" key="2">
    <citation type="submission" date="2019-06" db="EMBL/GenBank/DDBJ databases">
        <title>Genomics analysis of Aphanomyces spp. identifies a new class of oomycete effector associated with host adaptation.</title>
        <authorList>
            <person name="Gaulin E."/>
        </authorList>
    </citation>
    <scope>NUCLEOTIDE SEQUENCE</scope>
    <source>
        <strain evidence="1">CBS 578.67</strain>
    </source>
</reference>
<organism evidence="2 3">
    <name type="scientific">Aphanomyces stellatus</name>
    <dbReference type="NCBI Taxonomy" id="120398"/>
    <lineage>
        <taxon>Eukaryota</taxon>
        <taxon>Sar</taxon>
        <taxon>Stramenopiles</taxon>
        <taxon>Oomycota</taxon>
        <taxon>Saprolegniomycetes</taxon>
        <taxon>Saprolegniales</taxon>
        <taxon>Verrucalvaceae</taxon>
        <taxon>Aphanomyces</taxon>
    </lineage>
</organism>
<dbReference type="OrthoDB" id="117254at2759"/>
<evidence type="ECO:0000313" key="1">
    <source>
        <dbReference type="EMBL" id="KAF0717897.1"/>
    </source>
</evidence>
<dbReference type="EMBL" id="CAADRA010000203">
    <property type="protein sequence ID" value="VFT79233.1"/>
    <property type="molecule type" value="Genomic_DNA"/>
</dbReference>
<reference evidence="2 3" key="1">
    <citation type="submission" date="2019-03" db="EMBL/GenBank/DDBJ databases">
        <authorList>
            <person name="Gaulin E."/>
            <person name="Dumas B."/>
        </authorList>
    </citation>
    <scope>NUCLEOTIDE SEQUENCE [LARGE SCALE GENOMIC DNA]</scope>
    <source>
        <strain evidence="2">CBS 568.67</strain>
    </source>
</reference>
<dbReference type="EMBL" id="VJMH01000203">
    <property type="protein sequence ID" value="KAF0717897.1"/>
    <property type="molecule type" value="Genomic_DNA"/>
</dbReference>
<evidence type="ECO:0000313" key="2">
    <source>
        <dbReference type="EMBL" id="VFT79233.1"/>
    </source>
</evidence>
<sequence length="286" mass="31488">MTLFDWDSLPSAYPEARSDARPVSQARRELDAKRTLDLRLAKLDPNYADDLFLPAPPKARPLARIQYDSAQGSTLGSNPIRLVYHHGHGPLHHRLRQPFISAAIWHKLGSPPLTTPKSSFCSANKSRLEMDYPFWVMSTALTDCILGLDLLRYLLSFKGADQIISLALLPQPAQQELPAGLATIKYTTVIPAQSVERIACSVSTSLPVSTTILVERIKRAPVQTAAALYQVNKHRSFLVEVINSTHEPITIPEATPLSSWLALDSFAERRVQVPPTSGSASVSFSS</sequence>
<dbReference type="Proteomes" id="UP000332933">
    <property type="component" value="Unassembled WGS sequence"/>
</dbReference>
<dbReference type="AlphaFoldDB" id="A0A485K817"/>